<dbReference type="Pfam" id="PF00269">
    <property type="entry name" value="SASP"/>
    <property type="match status" value="1"/>
</dbReference>
<evidence type="ECO:0000256" key="2">
    <source>
        <dbReference type="ARBA" id="ARBA00005442"/>
    </source>
</evidence>
<dbReference type="EMBL" id="JAGGJX010000002">
    <property type="protein sequence ID" value="MBP1855018.1"/>
    <property type="molecule type" value="Genomic_DNA"/>
</dbReference>
<evidence type="ECO:0008006" key="6">
    <source>
        <dbReference type="Google" id="ProtNLM"/>
    </source>
</evidence>
<dbReference type="InterPro" id="IPR018126">
    <property type="entry name" value="SASP_alpha/beta-type_CS"/>
</dbReference>
<keyword evidence="3" id="KW-0238">DNA-binding</keyword>
<comment type="function">
    <text evidence="1">SASP are bound to spore DNA. They are double-stranded DNA-binding proteins that cause DNA to change to an a-like conformation. They protect the DNA backbone from chemical and enzymatic cleavage and are thus involved in dormant spore's high resistance to UV light.</text>
</comment>
<dbReference type="InterPro" id="IPR038300">
    <property type="entry name" value="SASP_sf_alpha/beta"/>
</dbReference>
<dbReference type="InterPro" id="IPR001448">
    <property type="entry name" value="SASP_alpha/beta-type"/>
</dbReference>
<dbReference type="Proteomes" id="UP000767291">
    <property type="component" value="Unassembled WGS sequence"/>
</dbReference>
<evidence type="ECO:0000313" key="5">
    <source>
        <dbReference type="Proteomes" id="UP000767291"/>
    </source>
</evidence>
<evidence type="ECO:0000256" key="3">
    <source>
        <dbReference type="ARBA" id="ARBA00023125"/>
    </source>
</evidence>
<protein>
    <recommendedName>
        <fullName evidence="6">Small, acid-soluble spore protein, alpha/beta type</fullName>
    </recommendedName>
</protein>
<proteinExistence type="inferred from homology"/>
<comment type="similarity">
    <text evidence="2">Belongs to the alpha/beta-type SASP family.</text>
</comment>
<dbReference type="Gene3D" id="6.10.10.80">
    <property type="entry name" value="Small, acid-soluble spore protein, alpha/beta type-like"/>
    <property type="match status" value="1"/>
</dbReference>
<keyword evidence="5" id="KW-1185">Reference proteome</keyword>
<reference evidence="4 5" key="1">
    <citation type="submission" date="2021-03" db="EMBL/GenBank/DDBJ databases">
        <title>Genomic Encyclopedia of Type Strains, Phase IV (KMG-IV): sequencing the most valuable type-strain genomes for metagenomic binning, comparative biology and taxonomic classification.</title>
        <authorList>
            <person name="Goeker M."/>
        </authorList>
    </citation>
    <scope>NUCLEOTIDE SEQUENCE [LARGE SCALE GENOMIC DNA]</scope>
    <source>
        <strain evidence="4 5">DSM 1289</strain>
    </source>
</reference>
<dbReference type="PROSITE" id="PS00304">
    <property type="entry name" value="SASP_1"/>
    <property type="match status" value="1"/>
</dbReference>
<evidence type="ECO:0000313" key="4">
    <source>
        <dbReference type="EMBL" id="MBP1855018.1"/>
    </source>
</evidence>
<comment type="caution">
    <text evidence="4">The sequence shown here is derived from an EMBL/GenBank/DDBJ whole genome shotgun (WGS) entry which is preliminary data.</text>
</comment>
<sequence length="106" mass="12355">MNNKNNKKYRDENNDKIKDYKNVNNRNLDINVEEDRAVHKKTKIVNGKNTKIITNNDFMKYEIAAELGLLDKVKEYGWAELTAKEAGQIGGILTSRNRKSKKEEQR</sequence>
<dbReference type="RefSeq" id="WP_209456505.1">
    <property type="nucleotide sequence ID" value="NZ_BAAACS010000002.1"/>
</dbReference>
<name>A0ABS4EAP9_9FIRM</name>
<gene>
    <name evidence="4" type="ORF">J2Z43_001411</name>
</gene>
<accession>A0ABS4EAP9</accession>
<organism evidence="4 5">
    <name type="scientific">Metaclostridioides mangenotii</name>
    <dbReference type="NCBI Taxonomy" id="1540"/>
    <lineage>
        <taxon>Bacteria</taxon>
        <taxon>Bacillati</taxon>
        <taxon>Bacillota</taxon>
        <taxon>Clostridia</taxon>
        <taxon>Peptostreptococcales</taxon>
        <taxon>Peptostreptococcaceae</taxon>
        <taxon>Metaclostridioides</taxon>
    </lineage>
</organism>
<evidence type="ECO:0000256" key="1">
    <source>
        <dbReference type="ARBA" id="ARBA00003863"/>
    </source>
</evidence>